<name>A0A6L2MY28_TANCI</name>
<feature type="compositionally biased region" description="Polar residues" evidence="4">
    <location>
        <begin position="102"/>
        <end position="113"/>
    </location>
</feature>
<dbReference type="GO" id="GO:0046872">
    <property type="term" value="F:metal ion binding"/>
    <property type="evidence" value="ECO:0007669"/>
    <property type="project" value="UniProtKB-KW"/>
</dbReference>
<dbReference type="Pfam" id="PF22936">
    <property type="entry name" value="Pol_BBD"/>
    <property type="match status" value="1"/>
</dbReference>
<dbReference type="InterPro" id="IPR012337">
    <property type="entry name" value="RNaseH-like_sf"/>
</dbReference>
<dbReference type="InterPro" id="IPR001584">
    <property type="entry name" value="Integrase_cat-core"/>
</dbReference>
<dbReference type="SUPFAM" id="SSF53098">
    <property type="entry name" value="Ribonuclease H-like"/>
    <property type="match status" value="1"/>
</dbReference>
<organism evidence="6">
    <name type="scientific">Tanacetum cinerariifolium</name>
    <name type="common">Dalmatian daisy</name>
    <name type="synonym">Chrysanthemum cinerariifolium</name>
    <dbReference type="NCBI Taxonomy" id="118510"/>
    <lineage>
        <taxon>Eukaryota</taxon>
        <taxon>Viridiplantae</taxon>
        <taxon>Streptophyta</taxon>
        <taxon>Embryophyta</taxon>
        <taxon>Tracheophyta</taxon>
        <taxon>Spermatophyta</taxon>
        <taxon>Magnoliopsida</taxon>
        <taxon>eudicotyledons</taxon>
        <taxon>Gunneridae</taxon>
        <taxon>Pentapetalae</taxon>
        <taxon>asterids</taxon>
        <taxon>campanulids</taxon>
        <taxon>Asterales</taxon>
        <taxon>Asteraceae</taxon>
        <taxon>Asteroideae</taxon>
        <taxon>Anthemideae</taxon>
        <taxon>Anthemidinae</taxon>
        <taxon>Tanacetum</taxon>
    </lineage>
</organism>
<evidence type="ECO:0000256" key="1">
    <source>
        <dbReference type="ARBA" id="ARBA00022670"/>
    </source>
</evidence>
<dbReference type="EMBL" id="BKCJ010007763">
    <property type="protein sequence ID" value="GEU78881.1"/>
    <property type="molecule type" value="Genomic_DNA"/>
</dbReference>
<dbReference type="InterPro" id="IPR039537">
    <property type="entry name" value="Retrotran_Ty1/copia-like"/>
</dbReference>
<dbReference type="GO" id="GO:0008233">
    <property type="term" value="F:peptidase activity"/>
    <property type="evidence" value="ECO:0007669"/>
    <property type="project" value="UniProtKB-KW"/>
</dbReference>
<comment type="caution">
    <text evidence="6">The sequence shown here is derived from an EMBL/GenBank/DDBJ whole genome shotgun (WGS) entry which is preliminary data.</text>
</comment>
<dbReference type="InterPro" id="IPR054722">
    <property type="entry name" value="PolX-like_BBD"/>
</dbReference>
<dbReference type="GO" id="GO:0003676">
    <property type="term" value="F:nucleic acid binding"/>
    <property type="evidence" value="ECO:0007669"/>
    <property type="project" value="InterPro"/>
</dbReference>
<evidence type="ECO:0000256" key="3">
    <source>
        <dbReference type="ARBA" id="ARBA00022801"/>
    </source>
</evidence>
<dbReference type="PANTHER" id="PTHR42648">
    <property type="entry name" value="TRANSPOSASE, PUTATIVE-RELATED"/>
    <property type="match status" value="1"/>
</dbReference>
<protein>
    <submittedName>
        <fullName evidence="6">Ribonuclease H-like domain-containing protein</fullName>
    </submittedName>
</protein>
<dbReference type="InterPro" id="IPR036397">
    <property type="entry name" value="RNaseH_sf"/>
</dbReference>
<evidence type="ECO:0000256" key="2">
    <source>
        <dbReference type="ARBA" id="ARBA00022723"/>
    </source>
</evidence>
<dbReference type="Pfam" id="PF07727">
    <property type="entry name" value="RVT_2"/>
    <property type="match status" value="1"/>
</dbReference>
<dbReference type="InterPro" id="IPR013103">
    <property type="entry name" value="RVT_2"/>
</dbReference>
<dbReference type="AlphaFoldDB" id="A0A6L2MY28"/>
<reference evidence="6" key="1">
    <citation type="journal article" date="2019" name="Sci. Rep.">
        <title>Draft genome of Tanacetum cinerariifolium, the natural source of mosquito coil.</title>
        <authorList>
            <person name="Yamashiro T."/>
            <person name="Shiraishi A."/>
            <person name="Satake H."/>
            <person name="Nakayama K."/>
        </authorList>
    </citation>
    <scope>NUCLEOTIDE SEQUENCE</scope>
</reference>
<keyword evidence="2" id="KW-0479">Metal-binding</keyword>
<feature type="region of interest" description="Disordered" evidence="4">
    <location>
        <begin position="90"/>
        <end position="113"/>
    </location>
</feature>
<accession>A0A6L2MY28</accession>
<evidence type="ECO:0000259" key="5">
    <source>
        <dbReference type="PROSITE" id="PS50994"/>
    </source>
</evidence>
<dbReference type="Gene3D" id="3.30.420.10">
    <property type="entry name" value="Ribonuclease H-like superfamily/Ribonuclease H"/>
    <property type="match status" value="1"/>
</dbReference>
<sequence>MYDIRNSSEKFFFKEEIEQEDIQTSGTAKLPILKQVAQTVKGSSTPHIPDTVTADEKIQKKNDVKARSMLLMALPNEHLMAFNQYKDEVKRNASPSSSSGSQNMAFISTPSTSNNDDVSTIFGVSTASPQLSTYNLSDATVATWLMMKLPQTWPSWLFQTESLDKLIGSQITDKSKRGLGYVSYNVIPPPHTRRFLPPRIDLFHTGLPEFAEPSVESYGVKLIKVVTQTSSVKISKPVKENNDAPLIKDCESEGEDEARCKYHQRERMGHSHKQLEDQGYFNSGCSRHMTGNISYLTNFKEFDEGYVVFGGGAKVGKVTGKGIIRNGKLDFKDVYFVKELKFNFFSVSQMCDKKNSVLFTDIECFVLSPNFKLADESHVLLKVPRKNNMYSVDMKNIVPKKDLTYLVAKATNDESMLWHRTCLMHKKYCLVVTDDFSRFIWLFFLATKDETSRILKSFITKIDNLVDKKVKIIRCDNETRFKNRVMNEFFEEKGIKREYNVAKTPQQNKVAERRNRTLIKAARTMLPVSKLPTTFWVEAVNTACYVQNKVLEVKPHFKTPYELFRGDGPKWLFDIDSLTESINDVPVIAGTNSNDFEGKGASFDAGQSSMETGPSQDYILMPLWNDGLLFDFSSKDSDGDNKDNDGPCKESEIDNQERLNVENIKTVRQSDDFFSADNDMRSLDRVEVDISNISTTYPVPTTLNTRIHKDHSLDNKDEKGIVIRNKAKLVAEWFTKEEGIDYDEVFSPVARVEAIRIEEEVYVGQPLGFEDHDYPDKFYKLEKSLYVYVDDIIFGSTKKELRTEFEELMHDKFQISSMGELTFFLGLQVKQKSDGKFISQDKYVDEILRNFKYADVKPAPQWIKKSVDPKP</sequence>
<dbReference type="PROSITE" id="PS50994">
    <property type="entry name" value="INTEGRASE"/>
    <property type="match status" value="1"/>
</dbReference>
<keyword evidence="3" id="KW-0378">Hydrolase</keyword>
<keyword evidence="1" id="KW-0645">Protease</keyword>
<feature type="domain" description="Integrase catalytic" evidence="5">
    <location>
        <begin position="380"/>
        <end position="568"/>
    </location>
</feature>
<dbReference type="GO" id="GO:0015074">
    <property type="term" value="P:DNA integration"/>
    <property type="evidence" value="ECO:0007669"/>
    <property type="project" value="InterPro"/>
</dbReference>
<gene>
    <name evidence="6" type="ORF">Tci_050859</name>
</gene>
<evidence type="ECO:0000313" key="6">
    <source>
        <dbReference type="EMBL" id="GEU78881.1"/>
    </source>
</evidence>
<dbReference type="GO" id="GO:0006508">
    <property type="term" value="P:proteolysis"/>
    <property type="evidence" value="ECO:0007669"/>
    <property type="project" value="UniProtKB-KW"/>
</dbReference>
<dbReference type="Pfam" id="PF00665">
    <property type="entry name" value="rve"/>
    <property type="match status" value="1"/>
</dbReference>
<dbReference type="PANTHER" id="PTHR42648:SF32">
    <property type="entry name" value="RIBONUCLEASE H-LIKE DOMAIN, GAG-PRE-INTEGRASE DOMAIN PROTEIN-RELATED"/>
    <property type="match status" value="1"/>
</dbReference>
<proteinExistence type="predicted"/>
<evidence type="ECO:0000256" key="4">
    <source>
        <dbReference type="SAM" id="MobiDB-lite"/>
    </source>
</evidence>